<name>A0ABQ4QLF4_9HYPH</name>
<keyword evidence="1" id="KW-0812">Transmembrane</keyword>
<organism evidence="2 3">
    <name type="scientific">Methylobacterium cerastii</name>
    <dbReference type="NCBI Taxonomy" id="932741"/>
    <lineage>
        <taxon>Bacteria</taxon>
        <taxon>Pseudomonadati</taxon>
        <taxon>Pseudomonadota</taxon>
        <taxon>Alphaproteobacteria</taxon>
        <taxon>Hyphomicrobiales</taxon>
        <taxon>Methylobacteriaceae</taxon>
        <taxon>Methylobacterium</taxon>
    </lineage>
</organism>
<gene>
    <name evidence="2" type="ORF">AFCDBAGC_3963</name>
</gene>
<reference evidence="2 3" key="1">
    <citation type="journal article" date="2021" name="Front. Microbiol.">
        <title>Comprehensive Comparative Genomics and Phenotyping of Methylobacterium Species.</title>
        <authorList>
            <person name="Alessa O."/>
            <person name="Ogura Y."/>
            <person name="Fujitani Y."/>
            <person name="Takami H."/>
            <person name="Hayashi T."/>
            <person name="Sahin N."/>
            <person name="Tani A."/>
        </authorList>
    </citation>
    <scope>NUCLEOTIDE SEQUENCE [LARGE SCALE GENOMIC DNA]</scope>
    <source>
        <strain evidence="2 3">DSM 23679</strain>
    </source>
</reference>
<keyword evidence="1" id="KW-1133">Transmembrane helix</keyword>
<accession>A0ABQ4QLF4</accession>
<sequence>MGVSVSDSRSDLAPRLAELRAVATPTNLAVAALLGLGWVALIGWTGAGPAGWQARSCAGLDLRPAACAGVPTGKDASRIVPHELTASLAR</sequence>
<dbReference type="RefSeq" id="WP_238272802.1">
    <property type="nucleotide sequence ID" value="NZ_BPQG01000067.1"/>
</dbReference>
<dbReference type="Proteomes" id="UP001055117">
    <property type="component" value="Unassembled WGS sequence"/>
</dbReference>
<evidence type="ECO:0000313" key="2">
    <source>
        <dbReference type="EMBL" id="GJD46083.1"/>
    </source>
</evidence>
<proteinExistence type="predicted"/>
<comment type="caution">
    <text evidence="2">The sequence shown here is derived from an EMBL/GenBank/DDBJ whole genome shotgun (WGS) entry which is preliminary data.</text>
</comment>
<evidence type="ECO:0000313" key="3">
    <source>
        <dbReference type="Proteomes" id="UP001055117"/>
    </source>
</evidence>
<keyword evidence="1" id="KW-0472">Membrane</keyword>
<evidence type="ECO:0000256" key="1">
    <source>
        <dbReference type="SAM" id="Phobius"/>
    </source>
</evidence>
<feature type="transmembrane region" description="Helical" evidence="1">
    <location>
        <begin position="28"/>
        <end position="47"/>
    </location>
</feature>
<keyword evidence="3" id="KW-1185">Reference proteome</keyword>
<protein>
    <submittedName>
        <fullName evidence="2">Uncharacterized protein</fullName>
    </submittedName>
</protein>
<dbReference type="EMBL" id="BPQG01000067">
    <property type="protein sequence ID" value="GJD46083.1"/>
    <property type="molecule type" value="Genomic_DNA"/>
</dbReference>